<dbReference type="InterPro" id="IPR032675">
    <property type="entry name" value="LRR_dom_sf"/>
</dbReference>
<sequence>MAVSVEQVLGWFPGIEAISRIRDASLSAVPGYAGEDRISALQDHLLRDIVFRLPVKDAARTATLASRWRHLWRSTPLVLYDAHLLPAGDPARVAAVARILADHPGPFLTVSITCCDFASHERELAEWPRVLAAKGVQDLVLINKPADYERLPDVPADILRCASLRRLFLGFWRFPDTGVSPPGGGADGFPHLRELSLFGTADMLGRDLDRLLASSPVLDTLALVHSATCERVHLRSQSLRCVLLWECFVKEVLVMDSPLLERLILWKTTDGEDDPVAVRVNIADAPKLRVLGYLEPRVHELQIGENIIKPDAMVSSSTVVPSVKTLALKVNFGVFEEVKMLASVLRCFPQVDRLHIESAKADEPTGMHHAEFWQEVCPIECVKSHVKKVVIHEFRGKQSEDGFLEFVSSSAEKLRSLLVVITQEMFASAWDFSISLPYEVNEVIVKARALMCGAWACEDCQLVVAGPKVEDGWSFRRVSDPSVKDPFPLMHLKKQSTLSGDTLESWRETNL</sequence>
<dbReference type="InterPro" id="IPR006566">
    <property type="entry name" value="FBD"/>
</dbReference>
<accession>F2EEW1</accession>
<dbReference type="InterPro" id="IPR055302">
    <property type="entry name" value="F-box_dom-containing"/>
</dbReference>
<dbReference type="Gene3D" id="3.80.10.10">
    <property type="entry name" value="Ribonuclease Inhibitor"/>
    <property type="match status" value="1"/>
</dbReference>
<dbReference type="PANTHER" id="PTHR32141:SF42">
    <property type="entry name" value="F-BOX DOMAIN-CONTAINING PROTEIN"/>
    <property type="match status" value="1"/>
</dbReference>
<evidence type="ECO:0000259" key="2">
    <source>
        <dbReference type="Pfam" id="PF08387"/>
    </source>
</evidence>
<evidence type="ECO:0000313" key="4">
    <source>
        <dbReference type="EMBL" id="BAK05883.1"/>
    </source>
</evidence>
<evidence type="ECO:0000259" key="3">
    <source>
        <dbReference type="Pfam" id="PF24758"/>
    </source>
</evidence>
<protein>
    <submittedName>
        <fullName evidence="4">Predicted protein</fullName>
    </submittedName>
</protein>
<dbReference type="SUPFAM" id="SSF81383">
    <property type="entry name" value="F-box domain"/>
    <property type="match status" value="1"/>
</dbReference>
<feature type="domain" description="F-box/LRR-repeat protein 15/At3g58940/PEG3-like LRR" evidence="3">
    <location>
        <begin position="124"/>
        <end position="356"/>
    </location>
</feature>
<feature type="domain" description="FBD" evidence="2">
    <location>
        <begin position="374"/>
        <end position="415"/>
    </location>
</feature>
<proteinExistence type="evidence at transcript level"/>
<dbReference type="InterPro" id="IPR036047">
    <property type="entry name" value="F-box-like_dom_sf"/>
</dbReference>
<dbReference type="InterPro" id="IPR001810">
    <property type="entry name" value="F-box_dom"/>
</dbReference>
<dbReference type="InterPro" id="IPR055411">
    <property type="entry name" value="LRR_FXL15/At3g58940/PEG3-like"/>
</dbReference>
<name>F2EEW1_HORVV</name>
<dbReference type="SUPFAM" id="SSF52047">
    <property type="entry name" value="RNI-like"/>
    <property type="match status" value="1"/>
</dbReference>
<dbReference type="AlphaFoldDB" id="F2EEW1"/>
<evidence type="ECO:0000259" key="1">
    <source>
        <dbReference type="Pfam" id="PF00646"/>
    </source>
</evidence>
<reference evidence="4" key="1">
    <citation type="journal article" date="2011" name="Plant Physiol.">
        <title>Comprehensive sequence analysis of 24,783 barley full-length cDNAs derived from 12 clone libraries.</title>
        <authorList>
            <person name="Matsumoto T."/>
            <person name="Tanaka T."/>
            <person name="Sakai H."/>
            <person name="Amano N."/>
            <person name="Kanamori H."/>
            <person name="Kurita K."/>
            <person name="Kikuta A."/>
            <person name="Kamiya K."/>
            <person name="Yamamoto M."/>
            <person name="Ikawa H."/>
            <person name="Fujii N."/>
            <person name="Hori K."/>
            <person name="Itoh T."/>
            <person name="Sato K."/>
        </authorList>
    </citation>
    <scope>NUCLEOTIDE SEQUENCE</scope>
    <source>
        <tissue evidence="4">Seed</tissue>
    </source>
</reference>
<organism evidence="4">
    <name type="scientific">Hordeum vulgare subsp. vulgare</name>
    <name type="common">Domesticated barley</name>
    <dbReference type="NCBI Taxonomy" id="112509"/>
    <lineage>
        <taxon>Eukaryota</taxon>
        <taxon>Viridiplantae</taxon>
        <taxon>Streptophyta</taxon>
        <taxon>Embryophyta</taxon>
        <taxon>Tracheophyta</taxon>
        <taxon>Spermatophyta</taxon>
        <taxon>Magnoliopsida</taxon>
        <taxon>Liliopsida</taxon>
        <taxon>Poales</taxon>
        <taxon>Poaceae</taxon>
        <taxon>BOP clade</taxon>
        <taxon>Pooideae</taxon>
        <taxon>Triticodae</taxon>
        <taxon>Triticeae</taxon>
        <taxon>Hordeinae</taxon>
        <taxon>Hordeum</taxon>
    </lineage>
</organism>
<dbReference type="Pfam" id="PF24758">
    <property type="entry name" value="LRR_At5g56370"/>
    <property type="match status" value="1"/>
</dbReference>
<dbReference type="PANTHER" id="PTHR32141">
    <property type="match status" value="1"/>
</dbReference>
<dbReference type="EMBL" id="AK374687">
    <property type="protein sequence ID" value="BAK05883.1"/>
    <property type="molecule type" value="mRNA"/>
</dbReference>
<dbReference type="Pfam" id="PF00646">
    <property type="entry name" value="F-box"/>
    <property type="match status" value="1"/>
</dbReference>
<feature type="domain" description="F-box" evidence="1">
    <location>
        <begin position="38"/>
        <end position="77"/>
    </location>
</feature>
<dbReference type="Pfam" id="PF08387">
    <property type="entry name" value="FBD"/>
    <property type="match status" value="1"/>
</dbReference>